<name>A0A644UIA3_9ZZZZ</name>
<evidence type="ECO:0000313" key="1">
    <source>
        <dbReference type="EMBL" id="MPL78620.1"/>
    </source>
</evidence>
<gene>
    <name evidence="1" type="ORF">SDC9_24490</name>
</gene>
<dbReference type="EMBL" id="VSSQ01000118">
    <property type="protein sequence ID" value="MPL78620.1"/>
    <property type="molecule type" value="Genomic_DNA"/>
</dbReference>
<evidence type="ECO:0008006" key="2">
    <source>
        <dbReference type="Google" id="ProtNLM"/>
    </source>
</evidence>
<comment type="caution">
    <text evidence="1">The sequence shown here is derived from an EMBL/GenBank/DDBJ whole genome shotgun (WGS) entry which is preliminary data.</text>
</comment>
<dbReference type="PANTHER" id="PTHR35024">
    <property type="entry name" value="HYPOTHETICAL CYTOSOLIC PROTEIN"/>
    <property type="match status" value="1"/>
</dbReference>
<reference evidence="1" key="1">
    <citation type="submission" date="2019-08" db="EMBL/GenBank/DDBJ databases">
        <authorList>
            <person name="Kucharzyk K."/>
            <person name="Murdoch R.W."/>
            <person name="Higgins S."/>
            <person name="Loffler F."/>
        </authorList>
    </citation>
    <scope>NUCLEOTIDE SEQUENCE</scope>
</reference>
<dbReference type="AlphaFoldDB" id="A0A644UIA3"/>
<sequence length="111" mass="11807">MMKKGAESVFGPDSFLEGSYSCSGLLRIEGQARGKIIVDGNLVIAKEARVEADIEAREVVVAGMLSGSIKAEKSIRLTETAKVWASLSSRIFSMEEGALFKGDVLGLPTQA</sequence>
<accession>A0A644UIA3</accession>
<dbReference type="Pfam" id="PF04519">
    <property type="entry name" value="Bactofilin"/>
    <property type="match status" value="1"/>
</dbReference>
<proteinExistence type="predicted"/>
<dbReference type="InterPro" id="IPR007607">
    <property type="entry name" value="BacA/B"/>
</dbReference>
<dbReference type="PANTHER" id="PTHR35024:SF4">
    <property type="entry name" value="POLYMER-FORMING CYTOSKELETAL PROTEIN"/>
    <property type="match status" value="1"/>
</dbReference>
<protein>
    <recommendedName>
        <fullName evidence="2">Polymer-forming cytoskeletal</fullName>
    </recommendedName>
</protein>
<organism evidence="1">
    <name type="scientific">bioreactor metagenome</name>
    <dbReference type="NCBI Taxonomy" id="1076179"/>
    <lineage>
        <taxon>unclassified sequences</taxon>
        <taxon>metagenomes</taxon>
        <taxon>ecological metagenomes</taxon>
    </lineage>
</organism>